<proteinExistence type="predicted"/>
<name>A0AA37M768_9HYPH</name>
<sequence length="188" mass="19802">MRLLLALSAALRAVLLVPVMVWESGRWVLRVMAGVRPDPVLPATAAAADYLDATATTAPAPPRLATVDGVPVASPTGVTLVLHARHLAQGGPAVDLADLSDELQVWLGSLSPAEMKRLAATLPAQAEALAAGAVIPSLPPLRQDVSAAPADVSEDEEPVYVWPHGDQPADAAMRSLFEHVERQRRRLA</sequence>
<evidence type="ECO:0000313" key="1">
    <source>
        <dbReference type="EMBL" id="GJD65768.1"/>
    </source>
</evidence>
<dbReference type="AlphaFoldDB" id="A0AA37M768"/>
<reference evidence="1" key="1">
    <citation type="journal article" date="2016" name="Front. Microbiol.">
        <title>Genome Sequence of the Piezophilic, Mesophilic Sulfate-Reducing Bacterium Desulfovibrio indicus J2T.</title>
        <authorList>
            <person name="Cao J."/>
            <person name="Maignien L."/>
            <person name="Shao Z."/>
            <person name="Alain K."/>
            <person name="Jebbar M."/>
        </authorList>
    </citation>
    <scope>NUCLEOTIDE SEQUENCE</scope>
    <source>
        <strain evidence="1">JCM 32048</strain>
    </source>
</reference>
<dbReference type="RefSeq" id="WP_238193129.1">
    <property type="nucleotide sequence ID" value="NZ_BPQJ01000047.1"/>
</dbReference>
<comment type="caution">
    <text evidence="1">The sequence shown here is derived from an EMBL/GenBank/DDBJ whole genome shotgun (WGS) entry which is preliminary data.</text>
</comment>
<dbReference type="Proteomes" id="UP001055286">
    <property type="component" value="Unassembled WGS sequence"/>
</dbReference>
<evidence type="ECO:0000313" key="2">
    <source>
        <dbReference type="Proteomes" id="UP001055286"/>
    </source>
</evidence>
<gene>
    <name evidence="1" type="ORF">MPEAHAMD_5963</name>
</gene>
<keyword evidence="2" id="KW-1185">Reference proteome</keyword>
<protein>
    <submittedName>
        <fullName evidence="1">Uncharacterized protein</fullName>
    </submittedName>
</protein>
<dbReference type="EMBL" id="BPQJ01000047">
    <property type="protein sequence ID" value="GJD65768.1"/>
    <property type="molecule type" value="Genomic_DNA"/>
</dbReference>
<reference evidence="1" key="2">
    <citation type="submission" date="2021-08" db="EMBL/GenBank/DDBJ databases">
        <authorList>
            <person name="Tani A."/>
            <person name="Ola A."/>
            <person name="Ogura Y."/>
            <person name="Katsura K."/>
            <person name="Hayashi T."/>
        </authorList>
    </citation>
    <scope>NUCLEOTIDE SEQUENCE</scope>
    <source>
        <strain evidence="1">JCM 32048</strain>
    </source>
</reference>
<accession>A0AA37M768</accession>
<organism evidence="1 2">
    <name type="scientific">Methylobacterium frigidaeris</name>
    <dbReference type="NCBI Taxonomy" id="2038277"/>
    <lineage>
        <taxon>Bacteria</taxon>
        <taxon>Pseudomonadati</taxon>
        <taxon>Pseudomonadota</taxon>
        <taxon>Alphaproteobacteria</taxon>
        <taxon>Hyphomicrobiales</taxon>
        <taxon>Methylobacteriaceae</taxon>
        <taxon>Methylobacterium</taxon>
    </lineage>
</organism>